<organism evidence="1 2">
    <name type="scientific">Kluyveromyces dobzhanskii CBS 2104</name>
    <dbReference type="NCBI Taxonomy" id="1427455"/>
    <lineage>
        <taxon>Eukaryota</taxon>
        <taxon>Fungi</taxon>
        <taxon>Dikarya</taxon>
        <taxon>Ascomycota</taxon>
        <taxon>Saccharomycotina</taxon>
        <taxon>Saccharomycetes</taxon>
        <taxon>Saccharomycetales</taxon>
        <taxon>Saccharomycetaceae</taxon>
        <taxon>Kluyveromyces</taxon>
    </lineage>
</organism>
<sequence length="385" mass="43796">MISEGSFLDSQVDATSYAHKKTSRISTFQTDSTASKTSSLNRELFGFRRKAKQCFETTTQRFRELGNDKESIRTSVNIKPKSEVEGGEELNKSKLMMDMLFEQANHSCKHDTEKSGAVSKYGVHIVTTPKSVPELLCEAVYQDVHGELSLASPDSDSTGISNAKERRIIIFQDLPKNIGVGTLLAQVGGGPLEKVLYSYDNSGRSSNIVYVELHFLFFNDAAQFMKYARFHLFKVNGVHLIPRWGLTDSFDSSGNSLYDIQEYVHPEFCKGIQNFDSTGARRCLIMKKYSKKHKSVCKELNPKSYIYDLNIQQIIDDFNRFGQVLEVAPLISRKICLQISFNDIRSAIEAMKSYETSNSFINDRYFRDWSIWYGKDIVDKPCIEV</sequence>
<protein>
    <submittedName>
        <fullName evidence="1">WGS project CCBQ000000000 data, contig 00015</fullName>
    </submittedName>
</protein>
<dbReference type="Proteomes" id="UP000031516">
    <property type="component" value="Unassembled WGS sequence"/>
</dbReference>
<accession>A0A0A8LAC0</accession>
<dbReference type="AlphaFoldDB" id="A0A0A8LAC0"/>
<comment type="caution">
    <text evidence="1">The sequence shown here is derived from an EMBL/GenBank/DDBJ whole genome shotgun (WGS) entry which is preliminary data.</text>
</comment>
<evidence type="ECO:0000313" key="2">
    <source>
        <dbReference type="Proteomes" id="UP000031516"/>
    </source>
</evidence>
<dbReference type="OrthoDB" id="4073963at2759"/>
<evidence type="ECO:0000313" key="1">
    <source>
        <dbReference type="EMBL" id="CDO95839.1"/>
    </source>
</evidence>
<reference evidence="1 2" key="1">
    <citation type="submission" date="2014-03" db="EMBL/GenBank/DDBJ databases">
        <title>The genome of Kluyveromyces dobzhanskii.</title>
        <authorList>
            <person name="Nystedt B."/>
            <person name="Astrom S."/>
        </authorList>
    </citation>
    <scope>NUCLEOTIDE SEQUENCE [LARGE SCALE GENOMIC DNA]</scope>
    <source>
        <strain evidence="1 2">CBS 2104</strain>
    </source>
</reference>
<proteinExistence type="predicted"/>
<dbReference type="EMBL" id="CCBQ010000045">
    <property type="protein sequence ID" value="CDO95839.1"/>
    <property type="molecule type" value="Genomic_DNA"/>
</dbReference>
<name>A0A0A8LAC0_9SACH</name>
<gene>
    <name evidence="1" type="ORF">KLDO_g4065</name>
</gene>
<keyword evidence="2" id="KW-1185">Reference proteome</keyword>